<dbReference type="InterPro" id="IPR011063">
    <property type="entry name" value="TilS/TtcA_N"/>
</dbReference>
<gene>
    <name evidence="4" type="ORF">ENL70_02010</name>
</gene>
<feature type="binding site" evidence="2">
    <location>
        <position position="134"/>
    </location>
    <ligand>
        <name>ATP</name>
        <dbReference type="ChEBI" id="CHEBI:30616"/>
    </ligand>
</feature>
<feature type="binding site" evidence="2">
    <location>
        <position position="139"/>
    </location>
    <ligand>
        <name>ATP</name>
        <dbReference type="ChEBI" id="CHEBI:30616"/>
    </ligand>
</feature>
<name>A0A7C5PDQ0_9BACT</name>
<evidence type="ECO:0000313" key="4">
    <source>
        <dbReference type="EMBL" id="HHI65310.1"/>
    </source>
</evidence>
<dbReference type="InterPro" id="IPR014729">
    <property type="entry name" value="Rossmann-like_a/b/a_fold"/>
</dbReference>
<dbReference type="AlphaFoldDB" id="A0A7C5PDQ0"/>
<evidence type="ECO:0000256" key="2">
    <source>
        <dbReference type="PIRSR" id="PIRSR004976-51"/>
    </source>
</evidence>
<keyword evidence="2" id="KW-0067">ATP-binding</keyword>
<dbReference type="GO" id="GO:0005524">
    <property type="term" value="F:ATP binding"/>
    <property type="evidence" value="ECO:0007669"/>
    <property type="project" value="UniProtKB-KW"/>
</dbReference>
<protein>
    <submittedName>
        <fullName evidence="4">tRNA 2-thiocytidine biosynthesis protein TtcA</fullName>
    </submittedName>
</protein>
<dbReference type="GO" id="GO:0008033">
    <property type="term" value="P:tRNA processing"/>
    <property type="evidence" value="ECO:0007669"/>
    <property type="project" value="InterPro"/>
</dbReference>
<feature type="binding site" evidence="2">
    <location>
        <position position="67"/>
    </location>
    <ligand>
        <name>ATP</name>
        <dbReference type="ChEBI" id="CHEBI:30616"/>
    </ligand>
</feature>
<organism evidence="4">
    <name type="scientific">Thermodesulfobium narugense</name>
    <dbReference type="NCBI Taxonomy" id="184064"/>
    <lineage>
        <taxon>Bacteria</taxon>
        <taxon>Pseudomonadati</taxon>
        <taxon>Thermodesulfobiota</taxon>
        <taxon>Thermodesulfobiia</taxon>
        <taxon>Thermodesulfobiales</taxon>
        <taxon>Thermodesulfobiaceae</taxon>
        <taxon>Thermodesulfobium</taxon>
    </lineage>
</organism>
<dbReference type="GO" id="GO:0016740">
    <property type="term" value="F:transferase activity"/>
    <property type="evidence" value="ECO:0007669"/>
    <property type="project" value="UniProtKB-KW"/>
</dbReference>
<feature type="binding site" evidence="2">
    <location>
        <position position="41"/>
    </location>
    <ligand>
        <name>ATP</name>
        <dbReference type="ChEBI" id="CHEBI:30616"/>
    </ligand>
</feature>
<feature type="binding site" evidence="2">
    <location>
        <begin position="35"/>
        <end position="37"/>
    </location>
    <ligand>
        <name>ATP</name>
        <dbReference type="ChEBI" id="CHEBI:30616"/>
    </ligand>
</feature>
<dbReference type="PANTHER" id="PTHR43686">
    <property type="entry name" value="SULFURTRANSFERASE-RELATED"/>
    <property type="match status" value="1"/>
</dbReference>
<dbReference type="PIRSF" id="PIRSF004976">
    <property type="entry name" value="ATPase_YdaO"/>
    <property type="match status" value="1"/>
</dbReference>
<evidence type="ECO:0000259" key="3">
    <source>
        <dbReference type="Pfam" id="PF01171"/>
    </source>
</evidence>
<keyword evidence="2" id="KW-0547">Nucleotide-binding</keyword>
<keyword evidence="1" id="KW-0808">Transferase</keyword>
<dbReference type="InterPro" id="IPR035107">
    <property type="entry name" value="tRNA_thiolation_TtcA_Ctu1"/>
</dbReference>
<dbReference type="EMBL" id="DRUY01000069">
    <property type="protein sequence ID" value="HHI65310.1"/>
    <property type="molecule type" value="Genomic_DNA"/>
</dbReference>
<comment type="caution">
    <text evidence="4">The sequence shown here is derived from an EMBL/GenBank/DDBJ whole genome shotgun (WGS) entry which is preliminary data.</text>
</comment>
<reference evidence="4" key="1">
    <citation type="journal article" date="2020" name="mSystems">
        <title>Genome- and Community-Level Interaction Insights into Carbon Utilization and Element Cycling Functions of Hydrothermarchaeota in Hydrothermal Sediment.</title>
        <authorList>
            <person name="Zhou Z."/>
            <person name="Liu Y."/>
            <person name="Xu W."/>
            <person name="Pan J."/>
            <person name="Luo Z.H."/>
            <person name="Li M."/>
        </authorList>
    </citation>
    <scope>NUCLEOTIDE SEQUENCE [LARGE SCALE GENOMIC DNA]</scope>
    <source>
        <strain evidence="4">SpSt-1019</strain>
    </source>
</reference>
<feature type="domain" description="tRNA(Ile)-lysidine/2-thiocytidine synthase N-terminal" evidence="3">
    <location>
        <begin position="32"/>
        <end position="196"/>
    </location>
</feature>
<accession>A0A7C5PDQ0</accession>
<evidence type="ECO:0000256" key="1">
    <source>
        <dbReference type="ARBA" id="ARBA00022679"/>
    </source>
</evidence>
<sequence length="246" mass="28236">MVELLLGLIKRTLNKILELDYKYSILPNGGTLAVGLSGGKDSLITLWALNEVLRHRKHKYKLCAVLVDQGFPGFSYDKIKEYLFLNDIPYIEKKSFIYNSLSKADSPCAICSHLRRGALVDGAKIMGATHLALGHHLDDLLEGVIMTIAMNGRPNVLLPIKYLSRRDIYLIRPLLLVEEEHIKTLSKKIQGINPIESECPYSINSERIKIKKWLYQGYNNWHVMHQHMASWARLLLEKEMENQRNI</sequence>
<dbReference type="Gene3D" id="3.40.50.620">
    <property type="entry name" value="HUPs"/>
    <property type="match status" value="1"/>
</dbReference>
<proteinExistence type="predicted"/>
<dbReference type="PANTHER" id="PTHR43686:SF1">
    <property type="entry name" value="AMINOTRAN_5 DOMAIN-CONTAINING PROTEIN"/>
    <property type="match status" value="1"/>
</dbReference>
<dbReference type="SUPFAM" id="SSF52402">
    <property type="entry name" value="Adenine nucleotide alpha hydrolases-like"/>
    <property type="match status" value="1"/>
</dbReference>
<dbReference type="Pfam" id="PF01171">
    <property type="entry name" value="ATP_bind_3"/>
    <property type="match status" value="1"/>
</dbReference>